<dbReference type="FunFam" id="1.10.8.810:FF:000001">
    <property type="entry name" value="Death domain-associated protein 6"/>
    <property type="match status" value="1"/>
</dbReference>
<dbReference type="STRING" id="8022.A0A060WRU0"/>
<keyword evidence="13" id="KW-0053">Apoptosis</keyword>
<evidence type="ECO:0000259" key="25">
    <source>
        <dbReference type="Pfam" id="PF20920"/>
    </source>
</evidence>
<keyword evidence="16" id="KW-0805">Transcription regulation</keyword>
<evidence type="ECO:0000256" key="9">
    <source>
        <dbReference type="ARBA" id="ARBA00022490"/>
    </source>
</evidence>
<evidence type="ECO:0000256" key="5">
    <source>
        <dbReference type="ARBA" id="ARBA00004642"/>
    </source>
</evidence>
<feature type="region of interest" description="Disordered" evidence="23">
    <location>
        <begin position="476"/>
        <end position="781"/>
    </location>
</feature>
<evidence type="ECO:0000256" key="8">
    <source>
        <dbReference type="ARBA" id="ARBA00022454"/>
    </source>
</evidence>
<evidence type="ECO:0000256" key="18">
    <source>
        <dbReference type="ARBA" id="ARBA00023163"/>
    </source>
</evidence>
<dbReference type="InterPro" id="IPR031333">
    <property type="entry name" value="Daxx_N"/>
</dbReference>
<dbReference type="GO" id="GO:0005737">
    <property type="term" value="C:cytoplasm"/>
    <property type="evidence" value="ECO:0007669"/>
    <property type="project" value="UniProtKB-SubCell"/>
</dbReference>
<evidence type="ECO:0000256" key="6">
    <source>
        <dbReference type="ARBA" id="ARBA00008592"/>
    </source>
</evidence>
<evidence type="ECO:0000256" key="23">
    <source>
        <dbReference type="SAM" id="MobiDB-lite"/>
    </source>
</evidence>
<evidence type="ECO:0000256" key="1">
    <source>
        <dbReference type="ARBA" id="ARBA00004322"/>
    </source>
</evidence>
<keyword evidence="9" id="KW-0963">Cytoplasm</keyword>
<evidence type="ECO:0000313" key="26">
    <source>
        <dbReference type="EMBL" id="CDQ70108.1"/>
    </source>
</evidence>
<evidence type="ECO:0000256" key="21">
    <source>
        <dbReference type="ARBA" id="ARBA00023328"/>
    </source>
</evidence>
<accession>A0A060WRU0</accession>
<evidence type="ECO:0000256" key="16">
    <source>
        <dbReference type="ARBA" id="ARBA00023015"/>
    </source>
</evidence>
<dbReference type="GO" id="GO:0005730">
    <property type="term" value="C:nucleolus"/>
    <property type="evidence" value="ECO:0007669"/>
    <property type="project" value="UniProtKB-SubCell"/>
</dbReference>
<dbReference type="InterPro" id="IPR038298">
    <property type="entry name" value="Daxx_N_sf"/>
</dbReference>
<keyword evidence="19" id="KW-0143">Chaperone</keyword>
<dbReference type="CDD" id="cd13151">
    <property type="entry name" value="DAXX_helical_bundle"/>
    <property type="match status" value="1"/>
</dbReference>
<dbReference type="GO" id="GO:0006915">
    <property type="term" value="P:apoptotic process"/>
    <property type="evidence" value="ECO:0007669"/>
    <property type="project" value="UniProtKB-KW"/>
</dbReference>
<dbReference type="Proteomes" id="UP000193380">
    <property type="component" value="Chromosome 18"/>
</dbReference>
<feature type="compositionally biased region" description="Acidic residues" evidence="23">
    <location>
        <begin position="493"/>
        <end position="518"/>
    </location>
</feature>
<evidence type="ECO:0000256" key="7">
    <source>
        <dbReference type="ARBA" id="ARBA00019298"/>
    </source>
</evidence>
<comment type="subcellular location">
    <subcellularLocation>
        <location evidence="3">Chromosome</location>
        <location evidence="3">Centromere</location>
    </subcellularLocation>
    <subcellularLocation>
        <location evidence="2">Cytoplasm</location>
    </subcellularLocation>
    <subcellularLocation>
        <location evidence="1">Nucleus</location>
        <location evidence="1">PML body</location>
    </subcellularLocation>
    <subcellularLocation>
        <location evidence="4">Nucleus</location>
        <location evidence="4">Nucleolus</location>
    </subcellularLocation>
    <subcellularLocation>
        <location evidence="5">Nucleus</location>
        <location evidence="5">Nucleoplasm</location>
    </subcellularLocation>
</comment>
<evidence type="ECO:0000256" key="13">
    <source>
        <dbReference type="ARBA" id="ARBA00022703"/>
    </source>
</evidence>
<evidence type="ECO:0000256" key="19">
    <source>
        <dbReference type="ARBA" id="ARBA00023186"/>
    </source>
</evidence>
<sequence>MLLSDNQPTTNGRLECSRALRGETFRYQAAKNSPYLMAVASAVVMDSIVILDDDEEEERPQPSSSTSSKPSANHRTPPKIQQPAPTHITQSPFATVKKESHVLKAENQKLFTEFVEYCSAHTQDCPEVMTFLHAKHSKASPNFLASVEFRNTLGRCLTRAQARRTKTFVYINELCTVLKQHSDKRRQSVVKVEPTAGEKKEMKEEAPTEELPSTSGQQEEKNEEEEERKTKKASRRQIAYLENLLKMYNDEIRRLQEKELSVNELEEEDSSYIQEHKLKRKMMKIYDKLCELKGCSSLTGRVIEQRIQYKGTRYPEVNRKIERFINSPEAQLNPPDYTDILQHIRRANERHGLNLSKKQLTQIAQDAFRETGNRLQERRHLDMVYNFGSHLTDLYKPATDPALLDPTLARKLRSNREVALSSLEQVISKYALKQDDTEEEERAKRIERERQKKEVGGGERFTVCLFCVCQRKGQSSALEATTADDNPLKKGEDGEEQVEEEDDDEDDESSDPDIEEEIQASKSQAGPEDDEEEDNEVEAANESENEVDGGSDRDQDGGEDEENAEVDKDSVMSGISPISRVDTPRISSLVDESPTDSPSQSEAMEVDKGNESSNTNLTKEDIVSSNHVSAVSISTSVETKDSSASPMAANQVSLPPSPVLISTNEDSCTVITETRSANCSPRPPSPKDTCRGRKRKRKEEEVKSRKSYNGVLRHHNGSDRDLPLDMDVVTSSPLQADSTRADSPTQEMVTSSQRTPPPKKNKVNVATQCDPDEVIVLSDSE</sequence>
<dbReference type="FunFam" id="1.20.58.2170:FF:000001">
    <property type="entry name" value="Death domain-associated protein 6"/>
    <property type="match status" value="1"/>
</dbReference>
<dbReference type="GO" id="GO:0042393">
    <property type="term" value="F:histone binding"/>
    <property type="evidence" value="ECO:0007669"/>
    <property type="project" value="InterPro"/>
</dbReference>
<organism evidence="26 27">
    <name type="scientific">Oncorhynchus mykiss</name>
    <name type="common">Rainbow trout</name>
    <name type="synonym">Salmo gairdneri</name>
    <dbReference type="NCBI Taxonomy" id="8022"/>
    <lineage>
        <taxon>Eukaryota</taxon>
        <taxon>Metazoa</taxon>
        <taxon>Chordata</taxon>
        <taxon>Craniata</taxon>
        <taxon>Vertebrata</taxon>
        <taxon>Euteleostomi</taxon>
        <taxon>Actinopterygii</taxon>
        <taxon>Neopterygii</taxon>
        <taxon>Teleostei</taxon>
        <taxon>Protacanthopterygii</taxon>
        <taxon>Salmoniformes</taxon>
        <taxon>Salmonidae</taxon>
        <taxon>Salmoninae</taxon>
        <taxon>Oncorhynchus</taxon>
    </lineage>
</organism>
<evidence type="ECO:0000256" key="10">
    <source>
        <dbReference type="ARBA" id="ARBA00022491"/>
    </source>
</evidence>
<dbReference type="GO" id="GO:0050681">
    <property type="term" value="F:nuclear androgen receptor binding"/>
    <property type="evidence" value="ECO:0007669"/>
    <property type="project" value="TreeGrafter"/>
</dbReference>
<feature type="compositionally biased region" description="Acidic residues" evidence="23">
    <location>
        <begin position="527"/>
        <end position="549"/>
    </location>
</feature>
<evidence type="ECO:0000256" key="22">
    <source>
        <dbReference type="ARBA" id="ARBA00029641"/>
    </source>
</evidence>
<keyword evidence="21" id="KW-0137">Centromere</keyword>
<proteinExistence type="inferred from homology"/>
<dbReference type="Gene3D" id="1.20.58.2170">
    <property type="match status" value="1"/>
</dbReference>
<feature type="compositionally biased region" description="Basic and acidic residues" evidence="23">
    <location>
        <begin position="196"/>
        <end position="206"/>
    </location>
</feature>
<dbReference type="InterPro" id="IPR046426">
    <property type="entry name" value="DAXX_histone-bd_sf"/>
</dbReference>
<evidence type="ECO:0000256" key="14">
    <source>
        <dbReference type="ARBA" id="ARBA00022843"/>
    </source>
</evidence>
<keyword evidence="8" id="KW-0158">Chromosome</keyword>
<keyword evidence="11" id="KW-1017">Isopeptide bond</keyword>
<dbReference type="EMBL" id="FR904700">
    <property type="protein sequence ID" value="CDQ70108.1"/>
    <property type="molecule type" value="Genomic_DNA"/>
</dbReference>
<keyword evidence="12" id="KW-0597">Phosphoprotein</keyword>
<dbReference type="PaxDb" id="8022-A0A060WRU0"/>
<dbReference type="GO" id="GO:0003713">
    <property type="term" value="F:transcription coactivator activity"/>
    <property type="evidence" value="ECO:0007669"/>
    <property type="project" value="TreeGrafter"/>
</dbReference>
<feature type="compositionally biased region" description="Low complexity" evidence="23">
    <location>
        <begin position="61"/>
        <end position="71"/>
    </location>
</feature>
<gene>
    <name evidence="26" type="ORF">GSONMT00001305001</name>
</gene>
<feature type="compositionally biased region" description="Polar residues" evidence="23">
    <location>
        <begin position="611"/>
        <end position="679"/>
    </location>
</feature>
<evidence type="ECO:0000256" key="20">
    <source>
        <dbReference type="ARBA" id="ARBA00023242"/>
    </source>
</evidence>
<keyword evidence="18" id="KW-0804">Transcription</keyword>
<evidence type="ECO:0000256" key="15">
    <source>
        <dbReference type="ARBA" id="ARBA00022853"/>
    </source>
</evidence>
<evidence type="ECO:0000256" key="17">
    <source>
        <dbReference type="ARBA" id="ARBA00023054"/>
    </source>
</evidence>
<dbReference type="GO" id="GO:0000775">
    <property type="term" value="C:chromosome, centromeric region"/>
    <property type="evidence" value="ECO:0007669"/>
    <property type="project" value="UniProtKB-SubCell"/>
</dbReference>
<feature type="domain" description="Daxx N-terminal Rassf1C-interacting" evidence="24">
    <location>
        <begin position="93"/>
        <end position="189"/>
    </location>
</feature>
<keyword evidence="15" id="KW-0156">Chromatin regulator</keyword>
<dbReference type="InterPro" id="IPR046378">
    <property type="entry name" value="DAXX_histone-bd"/>
</dbReference>
<evidence type="ECO:0000256" key="4">
    <source>
        <dbReference type="ARBA" id="ARBA00004604"/>
    </source>
</evidence>
<dbReference type="GO" id="GO:0003714">
    <property type="term" value="F:transcription corepressor activity"/>
    <property type="evidence" value="ECO:0007669"/>
    <property type="project" value="TreeGrafter"/>
</dbReference>
<keyword evidence="10" id="KW-0678">Repressor</keyword>
<dbReference type="CDD" id="cd13150">
    <property type="entry name" value="DAXX_histone_binding"/>
    <property type="match status" value="1"/>
</dbReference>
<dbReference type="PANTHER" id="PTHR12766">
    <property type="entry name" value="DEATH DOMAIN-ASSOCIATED PROTEIN 6 DAXX"/>
    <property type="match status" value="1"/>
</dbReference>
<reference evidence="26 27" key="1">
    <citation type="journal article" date="2014" name="Nat. Commun.">
        <title>The rainbow trout genome provides novel insights into evolution after whole-genome duplication in vertebrates.</title>
        <authorList>
            <person name="Berthelot C."/>
            <person name="Brunet F."/>
            <person name="Chalopin D."/>
            <person name="Juanchich A."/>
            <person name="Bernard M."/>
            <person name="Noel B."/>
            <person name="Bento P."/>
            <person name="Da Silva C."/>
            <person name="Labadie K."/>
            <person name="Alberti A."/>
            <person name="Aury J.M."/>
            <person name="Louis A."/>
            <person name="Dehais P."/>
            <person name="Bardou P."/>
            <person name="Montfort J."/>
            <person name="Klopp C."/>
            <person name="Cabau C."/>
            <person name="Gaspin C."/>
            <person name="Thorgaard G.H."/>
            <person name="Boussaha M."/>
            <person name="Quillet E."/>
            <person name="Guyomard R."/>
            <person name="Galiana D."/>
            <person name="Bobe J."/>
            <person name="Volff J.N."/>
            <person name="Genet C."/>
            <person name="Wincker P."/>
            <person name="Jaillon O."/>
            <person name="Roest Crollius H."/>
            <person name="Guiguen Y."/>
        </authorList>
    </citation>
    <scope>NUCLEOTIDE SEQUENCE [LARGE SCALE GENOMIC DNA]</scope>
</reference>
<evidence type="ECO:0000256" key="11">
    <source>
        <dbReference type="ARBA" id="ARBA00022499"/>
    </source>
</evidence>
<keyword evidence="17" id="KW-0175">Coiled coil</keyword>
<feature type="region of interest" description="Disordered" evidence="23">
    <location>
        <begin position="54"/>
        <end position="88"/>
    </location>
</feature>
<dbReference type="AlphaFoldDB" id="A0A060WRU0"/>
<dbReference type="GO" id="GO:0042981">
    <property type="term" value="P:regulation of apoptotic process"/>
    <property type="evidence" value="ECO:0007669"/>
    <property type="project" value="TreeGrafter"/>
</dbReference>
<dbReference type="Pfam" id="PF03344">
    <property type="entry name" value="Daxx"/>
    <property type="match status" value="1"/>
</dbReference>
<evidence type="ECO:0000313" key="27">
    <source>
        <dbReference type="Proteomes" id="UP000193380"/>
    </source>
</evidence>
<dbReference type="GO" id="GO:0006334">
    <property type="term" value="P:nucleosome assembly"/>
    <property type="evidence" value="ECO:0007669"/>
    <property type="project" value="TreeGrafter"/>
</dbReference>
<keyword evidence="20" id="KW-0539">Nucleus</keyword>
<dbReference type="GO" id="GO:0016605">
    <property type="term" value="C:PML body"/>
    <property type="evidence" value="ECO:0007669"/>
    <property type="project" value="UniProtKB-SubCell"/>
</dbReference>
<comment type="similarity">
    <text evidence="6">Belongs to the DAXX family.</text>
</comment>
<keyword evidence="14" id="KW-0832">Ubl conjugation</keyword>
<feature type="region of interest" description="Disordered" evidence="23">
    <location>
        <begin position="186"/>
        <end position="233"/>
    </location>
</feature>
<feature type="domain" description="Daxx histone-binding" evidence="25">
    <location>
        <begin position="346"/>
        <end position="431"/>
    </location>
</feature>
<evidence type="ECO:0000256" key="2">
    <source>
        <dbReference type="ARBA" id="ARBA00004496"/>
    </source>
</evidence>
<name>A0A060WRU0_ONCMY</name>
<dbReference type="Pfam" id="PF20920">
    <property type="entry name" value="DAXX_hist_bd"/>
    <property type="match status" value="1"/>
</dbReference>
<feature type="compositionally biased region" description="Polar residues" evidence="23">
    <location>
        <begin position="729"/>
        <end position="754"/>
    </location>
</feature>
<dbReference type="Gene3D" id="1.10.8.810">
    <property type="entry name" value="Daxx helical bundle domain"/>
    <property type="match status" value="1"/>
</dbReference>
<evidence type="ECO:0000256" key="3">
    <source>
        <dbReference type="ARBA" id="ARBA00004584"/>
    </source>
</evidence>
<dbReference type="PANTHER" id="PTHR12766:SF7">
    <property type="entry name" value="DEATH DOMAIN-ASSOCIATED PROTEIN 6"/>
    <property type="match status" value="1"/>
</dbReference>
<evidence type="ECO:0000259" key="24">
    <source>
        <dbReference type="Pfam" id="PF03344"/>
    </source>
</evidence>
<evidence type="ECO:0000256" key="12">
    <source>
        <dbReference type="ARBA" id="ARBA00022553"/>
    </source>
</evidence>
<protein>
    <recommendedName>
        <fullName evidence="7">Death domain-associated protein 6</fullName>
    </recommendedName>
    <alternativeName>
        <fullName evidence="22">Daxx</fullName>
    </alternativeName>
</protein>